<dbReference type="EMBL" id="GBRH01235112">
    <property type="protein sequence ID" value="JAD62783.1"/>
    <property type="molecule type" value="Transcribed_RNA"/>
</dbReference>
<organism evidence="1">
    <name type="scientific">Arundo donax</name>
    <name type="common">Giant reed</name>
    <name type="synonym">Donax arundinaceus</name>
    <dbReference type="NCBI Taxonomy" id="35708"/>
    <lineage>
        <taxon>Eukaryota</taxon>
        <taxon>Viridiplantae</taxon>
        <taxon>Streptophyta</taxon>
        <taxon>Embryophyta</taxon>
        <taxon>Tracheophyta</taxon>
        <taxon>Spermatophyta</taxon>
        <taxon>Magnoliopsida</taxon>
        <taxon>Liliopsida</taxon>
        <taxon>Poales</taxon>
        <taxon>Poaceae</taxon>
        <taxon>PACMAD clade</taxon>
        <taxon>Arundinoideae</taxon>
        <taxon>Arundineae</taxon>
        <taxon>Arundo</taxon>
    </lineage>
</organism>
<sequence>MIDECLVCLLHCWPCLRRSLQARKCHFHKDDYVFLL</sequence>
<name>A0A0A9BKU8_ARUDO</name>
<evidence type="ECO:0000313" key="1">
    <source>
        <dbReference type="EMBL" id="JAD62783.1"/>
    </source>
</evidence>
<reference evidence="1" key="2">
    <citation type="journal article" date="2015" name="Data Brief">
        <title>Shoot transcriptome of the giant reed, Arundo donax.</title>
        <authorList>
            <person name="Barrero R.A."/>
            <person name="Guerrero F.D."/>
            <person name="Moolhuijzen P."/>
            <person name="Goolsby J.A."/>
            <person name="Tidwell J."/>
            <person name="Bellgard S.E."/>
            <person name="Bellgard M.I."/>
        </authorList>
    </citation>
    <scope>NUCLEOTIDE SEQUENCE</scope>
    <source>
        <tissue evidence="1">Shoot tissue taken approximately 20 cm above the soil surface</tissue>
    </source>
</reference>
<proteinExistence type="predicted"/>
<protein>
    <submittedName>
        <fullName evidence="1">Uncharacterized protein</fullName>
    </submittedName>
</protein>
<dbReference type="AlphaFoldDB" id="A0A0A9BKU8"/>
<accession>A0A0A9BKU8</accession>
<reference evidence="1" key="1">
    <citation type="submission" date="2014-09" db="EMBL/GenBank/DDBJ databases">
        <authorList>
            <person name="Magalhaes I.L.F."/>
            <person name="Oliveira U."/>
            <person name="Santos F.R."/>
            <person name="Vidigal T.H.D.A."/>
            <person name="Brescovit A.D."/>
            <person name="Santos A.J."/>
        </authorList>
    </citation>
    <scope>NUCLEOTIDE SEQUENCE</scope>
    <source>
        <tissue evidence="1">Shoot tissue taken approximately 20 cm above the soil surface</tissue>
    </source>
</reference>